<proteinExistence type="predicted"/>
<dbReference type="Proteomes" id="UP000663850">
    <property type="component" value="Unassembled WGS sequence"/>
</dbReference>
<dbReference type="EMBL" id="CAJMWZ010006286">
    <property type="protein sequence ID" value="CAE6519608.1"/>
    <property type="molecule type" value="Genomic_DNA"/>
</dbReference>
<sequence>MRSQGGIRPIRPWRVLKFILIACLVLVALPNTVLKSFPKVACKPSVLAGHTSYNAHERGHSKERVITPDFVTLAELQSRLGHVMEDSASSTKVAVNIKDSEMALRDLATLKSDIKAFVGDAKAAGGNLQQFGGQNPSTAEGDITAYHTDMEAIWRQGLELLDKTLRKLIHEAQDNFGSLQRLEERLNNIEDMVSAEKHKIFCQEQELNRQWFRRFRDTSSDP</sequence>
<reference evidence="1" key="1">
    <citation type="submission" date="2021-01" db="EMBL/GenBank/DDBJ databases">
        <authorList>
            <person name="Kaushik A."/>
        </authorList>
    </citation>
    <scope>NUCLEOTIDE SEQUENCE</scope>
    <source>
        <strain evidence="1">Type strain: AG8-Rh-89/</strain>
    </source>
</reference>
<gene>
    <name evidence="1" type="ORF">RDB_LOCUS116241</name>
</gene>
<accession>A0A8H3D8M5</accession>
<dbReference type="AlphaFoldDB" id="A0A8H3D8M5"/>
<comment type="caution">
    <text evidence="1">The sequence shown here is derived from an EMBL/GenBank/DDBJ whole genome shotgun (WGS) entry which is preliminary data.</text>
</comment>
<name>A0A8H3D8M5_9AGAM</name>
<evidence type="ECO:0000313" key="2">
    <source>
        <dbReference type="Proteomes" id="UP000663850"/>
    </source>
</evidence>
<evidence type="ECO:0000313" key="1">
    <source>
        <dbReference type="EMBL" id="CAE6519608.1"/>
    </source>
</evidence>
<protein>
    <submittedName>
        <fullName evidence="1">Uncharacterized protein</fullName>
    </submittedName>
</protein>
<organism evidence="1 2">
    <name type="scientific">Rhizoctonia solani</name>
    <dbReference type="NCBI Taxonomy" id="456999"/>
    <lineage>
        <taxon>Eukaryota</taxon>
        <taxon>Fungi</taxon>
        <taxon>Dikarya</taxon>
        <taxon>Basidiomycota</taxon>
        <taxon>Agaricomycotina</taxon>
        <taxon>Agaricomycetes</taxon>
        <taxon>Cantharellales</taxon>
        <taxon>Ceratobasidiaceae</taxon>
        <taxon>Rhizoctonia</taxon>
    </lineage>
</organism>